<gene>
    <name evidence="3" type="ordered locus">Deba_1017</name>
</gene>
<dbReference type="KEGG" id="dbr:Deba_1017"/>
<proteinExistence type="predicted"/>
<feature type="domain" description="AMP-dependent ligase C-terminal" evidence="2">
    <location>
        <begin position="337"/>
        <end position="413"/>
    </location>
</feature>
<dbReference type="PANTHER" id="PTHR43845">
    <property type="entry name" value="BLR5969 PROTEIN"/>
    <property type="match status" value="1"/>
</dbReference>
<dbReference type="eggNOG" id="COG1541">
    <property type="taxonomic scope" value="Bacteria"/>
</dbReference>
<protein>
    <submittedName>
        <fullName evidence="3">AMP-dependent synthetase and ligase</fullName>
    </submittedName>
</protein>
<dbReference type="PANTHER" id="PTHR43845:SF1">
    <property type="entry name" value="BLR5969 PROTEIN"/>
    <property type="match status" value="1"/>
</dbReference>
<keyword evidence="3" id="KW-0436">Ligase</keyword>
<name>E1QFP9_DESB2</name>
<keyword evidence="4" id="KW-1185">Reference proteome</keyword>
<evidence type="ECO:0000259" key="1">
    <source>
        <dbReference type="Pfam" id="PF00501"/>
    </source>
</evidence>
<dbReference type="Pfam" id="PF14535">
    <property type="entry name" value="AMP-binding_C_2"/>
    <property type="match status" value="1"/>
</dbReference>
<dbReference type="Gene3D" id="3.40.50.12780">
    <property type="entry name" value="N-terminal domain of ligase-like"/>
    <property type="match status" value="1"/>
</dbReference>
<dbReference type="InterPro" id="IPR045851">
    <property type="entry name" value="AMP-bd_C_sf"/>
</dbReference>
<dbReference type="Proteomes" id="UP000009047">
    <property type="component" value="Chromosome"/>
</dbReference>
<dbReference type="RefSeq" id="WP_013257839.1">
    <property type="nucleotide sequence ID" value="NC_014365.1"/>
</dbReference>
<evidence type="ECO:0000313" key="3">
    <source>
        <dbReference type="EMBL" id="ADK84385.1"/>
    </source>
</evidence>
<dbReference type="OrthoDB" id="5484550at2"/>
<organism evidence="3 4">
    <name type="scientific">Desulfarculus baarsii (strain ATCC 33931 / DSM 2075 / LMG 7858 / VKM B-1802 / 2st14)</name>
    <dbReference type="NCBI Taxonomy" id="644282"/>
    <lineage>
        <taxon>Bacteria</taxon>
        <taxon>Pseudomonadati</taxon>
        <taxon>Thermodesulfobacteriota</taxon>
        <taxon>Desulfarculia</taxon>
        <taxon>Desulfarculales</taxon>
        <taxon>Desulfarculaceae</taxon>
        <taxon>Desulfarculus</taxon>
    </lineage>
</organism>
<dbReference type="HOGENOM" id="CLU_035301_1_3_7"/>
<dbReference type="SUPFAM" id="SSF56801">
    <property type="entry name" value="Acetyl-CoA synthetase-like"/>
    <property type="match status" value="1"/>
</dbReference>
<dbReference type="AlphaFoldDB" id="E1QFP9"/>
<dbReference type="InterPro" id="IPR000873">
    <property type="entry name" value="AMP-dep_synth/lig_dom"/>
</dbReference>
<evidence type="ECO:0000313" key="4">
    <source>
        <dbReference type="Proteomes" id="UP000009047"/>
    </source>
</evidence>
<evidence type="ECO:0000259" key="2">
    <source>
        <dbReference type="Pfam" id="PF14535"/>
    </source>
</evidence>
<dbReference type="GO" id="GO:0016874">
    <property type="term" value="F:ligase activity"/>
    <property type="evidence" value="ECO:0007669"/>
    <property type="project" value="UniProtKB-KW"/>
</dbReference>
<reference evidence="3 4" key="1">
    <citation type="journal article" date="2010" name="Stand. Genomic Sci.">
        <title>Complete genome sequence of Desulfarculus baarsii type strain (2st14).</title>
        <authorList>
            <person name="Sun H."/>
            <person name="Spring S."/>
            <person name="Lapidus A."/>
            <person name="Davenport K."/>
            <person name="Del Rio T.G."/>
            <person name="Tice H."/>
            <person name="Nolan M."/>
            <person name="Copeland A."/>
            <person name="Cheng J.F."/>
            <person name="Lucas S."/>
            <person name="Tapia R."/>
            <person name="Goodwin L."/>
            <person name="Pitluck S."/>
            <person name="Ivanova N."/>
            <person name="Pagani I."/>
            <person name="Mavromatis K."/>
            <person name="Ovchinnikova G."/>
            <person name="Pati A."/>
            <person name="Chen A."/>
            <person name="Palaniappan K."/>
            <person name="Hauser L."/>
            <person name="Chang Y.J."/>
            <person name="Jeffries C.D."/>
            <person name="Detter J.C."/>
            <person name="Han C."/>
            <person name="Rohde M."/>
            <person name="Brambilla E."/>
            <person name="Goker M."/>
            <person name="Woyke T."/>
            <person name="Bristow J."/>
            <person name="Eisen J.A."/>
            <person name="Markowitz V."/>
            <person name="Hugenholtz P."/>
            <person name="Kyrpides N.C."/>
            <person name="Klenk H.P."/>
            <person name="Land M."/>
        </authorList>
    </citation>
    <scope>NUCLEOTIDE SEQUENCE [LARGE SCALE GENOMIC DNA]</scope>
    <source>
        <strain evidence="4">ATCC 33931 / DSM 2075 / LMG 7858 / VKM B-1802 / 2st14</strain>
    </source>
</reference>
<feature type="domain" description="AMP-dependent synthetase/ligase" evidence="1">
    <location>
        <begin position="172"/>
        <end position="287"/>
    </location>
</feature>
<dbReference type="Gene3D" id="3.30.300.30">
    <property type="match status" value="1"/>
</dbReference>
<dbReference type="InterPro" id="IPR042099">
    <property type="entry name" value="ANL_N_sf"/>
</dbReference>
<dbReference type="EMBL" id="CP002085">
    <property type="protein sequence ID" value="ADK84385.1"/>
    <property type="molecule type" value="Genomic_DNA"/>
</dbReference>
<sequence length="427" mass="46293">MTAIDRQSGALRPDLEFIDPQARRQYLDGKVAAIVAHAFEHAPAFARRMADAGLTPADIGGVDDLARLPLLRKSDLVELQKKAPPFGGLSHLTTAGLRRVYVSPGPIYEPAENSLADDRWAQAFYAAGFRPGDLCQVSFNFNLAPFAFWLDESLRQLGCACLPAGVGNGEIQVRAMKDLGVTGYLGTPSFLATLADKAEEMGLDPRRDLSLAVGFVAAEMLPESLRQSLEERFGMIVRQSYGTADVGCLSYECRHLGGMHLAQGCLTQIVDPDTGLPLGPGQPGEVVATVFNPAYPLIRFATGDLSFIDETPCPCGRTSAKLGRIMGRVDQMTKVKGMFVHPGGVRQVVDKFPQVAAYQLVVERQGHNDVLTLVCEVEDDSGGHDELKARMAAAMKDILRLSGEVRLQKRGGLAPGCKVIDDRRKWD</sequence>
<dbReference type="STRING" id="644282.Deba_1017"/>
<dbReference type="Pfam" id="PF00501">
    <property type="entry name" value="AMP-binding"/>
    <property type="match status" value="1"/>
</dbReference>
<dbReference type="InterPro" id="IPR028154">
    <property type="entry name" value="AMP-dep_Lig_C"/>
</dbReference>
<accession>E1QFP9</accession>